<feature type="transmembrane region" description="Helical" evidence="6">
    <location>
        <begin position="67"/>
        <end position="87"/>
    </location>
</feature>
<dbReference type="GO" id="GO:0005886">
    <property type="term" value="C:plasma membrane"/>
    <property type="evidence" value="ECO:0007669"/>
    <property type="project" value="UniProtKB-SubCell"/>
</dbReference>
<evidence type="ECO:0000256" key="3">
    <source>
        <dbReference type="ARBA" id="ARBA00022692"/>
    </source>
</evidence>
<comment type="caution">
    <text evidence="7">The sequence shown here is derived from an EMBL/GenBank/DDBJ whole genome shotgun (WGS) entry which is preliminary data.</text>
</comment>
<dbReference type="Pfam" id="PF01810">
    <property type="entry name" value="LysE"/>
    <property type="match status" value="1"/>
</dbReference>
<feature type="transmembrane region" description="Helical" evidence="6">
    <location>
        <begin position="108"/>
        <end position="133"/>
    </location>
</feature>
<dbReference type="GO" id="GO:0015171">
    <property type="term" value="F:amino acid transmembrane transporter activity"/>
    <property type="evidence" value="ECO:0007669"/>
    <property type="project" value="TreeGrafter"/>
</dbReference>
<dbReference type="AlphaFoldDB" id="A0A7U7G8J3"/>
<sequence length="207" mass="21512">MILFGLKGMLIGFAIAAPVGPIGLLCIQRTLARGRWSGMLSGLGAASADAVYGCIAGFGLASLAGLLLAWQTELRLIGGLFLLYLAWRTWRTLPSAEPVRVRPTHAGLLGDYLSTLALTLTNPVTILAFLGIFAGLGLAGGSGNFAMAGALVLGVFTGSLVWWLLLAGGVGLLRGRLTPSGLRWINRASALLMTGFGVWALAAMAWS</sequence>
<evidence type="ECO:0000256" key="1">
    <source>
        <dbReference type="ARBA" id="ARBA00004651"/>
    </source>
</evidence>
<accession>A0A7U7G8J3</accession>
<dbReference type="PANTHER" id="PTHR30086:SF20">
    <property type="entry name" value="ARGININE EXPORTER PROTEIN ARGO-RELATED"/>
    <property type="match status" value="1"/>
</dbReference>
<feature type="transmembrane region" description="Helical" evidence="6">
    <location>
        <begin position="39"/>
        <end position="61"/>
    </location>
</feature>
<dbReference type="PANTHER" id="PTHR30086">
    <property type="entry name" value="ARGININE EXPORTER PROTEIN ARGO"/>
    <property type="match status" value="1"/>
</dbReference>
<keyword evidence="3 6" id="KW-0812">Transmembrane</keyword>
<evidence type="ECO:0000313" key="7">
    <source>
        <dbReference type="EMBL" id="CDH43891.1"/>
    </source>
</evidence>
<name>A0A7U7G8J3_9GAMM</name>
<feature type="transmembrane region" description="Helical" evidence="6">
    <location>
        <begin position="6"/>
        <end position="27"/>
    </location>
</feature>
<feature type="transmembrane region" description="Helical" evidence="6">
    <location>
        <begin position="184"/>
        <end position="206"/>
    </location>
</feature>
<dbReference type="Proteomes" id="UP000019184">
    <property type="component" value="Unassembled WGS sequence"/>
</dbReference>
<feature type="transmembrane region" description="Helical" evidence="6">
    <location>
        <begin position="145"/>
        <end position="172"/>
    </location>
</feature>
<keyword evidence="8" id="KW-1185">Reference proteome</keyword>
<evidence type="ECO:0000313" key="8">
    <source>
        <dbReference type="Proteomes" id="UP000019184"/>
    </source>
</evidence>
<evidence type="ECO:0000256" key="4">
    <source>
        <dbReference type="ARBA" id="ARBA00022989"/>
    </source>
</evidence>
<gene>
    <name evidence="7" type="ORF">BN874_1390017</name>
</gene>
<reference evidence="7 8" key="1">
    <citation type="journal article" date="2014" name="ISME J.">
        <title>Candidatus Competibacter-lineage genomes retrieved from metagenomes reveal functional metabolic diversity.</title>
        <authorList>
            <person name="McIlroy S.J."/>
            <person name="Albertsen M."/>
            <person name="Andresen E.K."/>
            <person name="Saunders A.M."/>
            <person name="Kristiansen R."/>
            <person name="Stokholm-Bjerregaard M."/>
            <person name="Nielsen K.L."/>
            <person name="Nielsen P.H."/>
        </authorList>
    </citation>
    <scope>NUCLEOTIDE SEQUENCE [LARGE SCALE GENOMIC DNA]</scope>
    <source>
        <strain evidence="7 8">Run_B_J11</strain>
    </source>
</reference>
<keyword evidence="4 6" id="KW-1133">Transmembrane helix</keyword>
<dbReference type="InterPro" id="IPR001123">
    <property type="entry name" value="LeuE-type"/>
</dbReference>
<evidence type="ECO:0000256" key="5">
    <source>
        <dbReference type="ARBA" id="ARBA00023136"/>
    </source>
</evidence>
<proteinExistence type="predicted"/>
<dbReference type="EMBL" id="CBTK010000045">
    <property type="protein sequence ID" value="CDH43891.1"/>
    <property type="molecule type" value="Genomic_DNA"/>
</dbReference>
<organism evidence="7 8">
    <name type="scientific">Candidatus Contendobacter odensis Run_B_J11</name>
    <dbReference type="NCBI Taxonomy" id="1400861"/>
    <lineage>
        <taxon>Bacteria</taxon>
        <taxon>Pseudomonadati</taxon>
        <taxon>Pseudomonadota</taxon>
        <taxon>Gammaproteobacteria</taxon>
        <taxon>Candidatus Competibacteraceae</taxon>
        <taxon>Candidatus Contendibacter</taxon>
    </lineage>
</organism>
<keyword evidence="2" id="KW-1003">Cell membrane</keyword>
<evidence type="ECO:0000256" key="2">
    <source>
        <dbReference type="ARBA" id="ARBA00022475"/>
    </source>
</evidence>
<evidence type="ECO:0000256" key="6">
    <source>
        <dbReference type="SAM" id="Phobius"/>
    </source>
</evidence>
<comment type="subcellular location">
    <subcellularLocation>
        <location evidence="1">Cell membrane</location>
        <topology evidence="1">Multi-pass membrane protein</topology>
    </subcellularLocation>
</comment>
<keyword evidence="5 6" id="KW-0472">Membrane</keyword>
<protein>
    <submittedName>
        <fullName evidence="7">Lysine exporter protein (LYSE/YGGA)</fullName>
    </submittedName>
</protein>